<protein>
    <submittedName>
        <fullName evidence="1">Uncharacterized protein</fullName>
    </submittedName>
</protein>
<dbReference type="OrthoDB" id="610763at2"/>
<sequence>MDPADHYEADQLSVEQEKFVDRREVLKKEAEENSLEDKADFFETKIKKNMPMGLAMIPKYYGEKVGDELRVDLNCHLLAAMAFKYDVTKDEKDLAFVKQLFHSFIQVDEANGMDGYLPVKVRYDEEKTLILNNECHENVYVQLFFAYQIVYDKVPQLREDVKDHLKIIFKHFMKNNFTLHDQNDVEVPYSDLKPNSWQVYNNRRLSMISMIDLGRRCFGGNLRAELELIYLQLEHLSYPYFVQRQAYRSFNLEFPTHSSSWLNYLKIYNGFTASKSDFYKKSFENLEKFYSNQNNPFSKLVGHGIGVYDLDEVDVIVMQNLETFPLDLRQYPTLGSLDTASKMGSYVKLEAREEATEFVPVYARPYKSIEWKHNQLRLDGNFNSTGNKCFTGVDYLIVYWMWRSFKK</sequence>
<reference evidence="1 2" key="1">
    <citation type="journal article" date="2010" name="J. Bacteriol.">
        <title>Genome sequence of Lentisphaera araneosa HTCC2155T, the type species of the order Lentisphaerales in the phylum Lentisphaerae.</title>
        <authorList>
            <person name="Thrash J.C."/>
            <person name="Cho J.C."/>
            <person name="Vergin K.L."/>
            <person name="Morris R.M."/>
            <person name="Giovannoni S.J."/>
        </authorList>
    </citation>
    <scope>NUCLEOTIDE SEQUENCE [LARGE SCALE GENOMIC DNA]</scope>
    <source>
        <strain evidence="1 2">HTCC2155</strain>
    </source>
</reference>
<keyword evidence="2" id="KW-1185">Reference proteome</keyword>
<gene>
    <name evidence="1" type="ORF">LNTAR_18560</name>
</gene>
<accession>A6DNL8</accession>
<dbReference type="AlphaFoldDB" id="A6DNL8"/>
<dbReference type="RefSeq" id="WP_007279456.1">
    <property type="nucleotide sequence ID" value="NZ_ABCK01000014.1"/>
</dbReference>
<comment type="caution">
    <text evidence="1">The sequence shown here is derived from an EMBL/GenBank/DDBJ whole genome shotgun (WGS) entry which is preliminary data.</text>
</comment>
<dbReference type="STRING" id="313628.LNTAR_18560"/>
<dbReference type="EMBL" id="ABCK01000014">
    <property type="protein sequence ID" value="EDM26677.1"/>
    <property type="molecule type" value="Genomic_DNA"/>
</dbReference>
<proteinExistence type="predicted"/>
<name>A6DNL8_9BACT</name>
<evidence type="ECO:0000313" key="1">
    <source>
        <dbReference type="EMBL" id="EDM26677.1"/>
    </source>
</evidence>
<evidence type="ECO:0000313" key="2">
    <source>
        <dbReference type="Proteomes" id="UP000004947"/>
    </source>
</evidence>
<dbReference type="Proteomes" id="UP000004947">
    <property type="component" value="Unassembled WGS sequence"/>
</dbReference>
<organism evidence="1 2">
    <name type="scientific">Lentisphaera araneosa HTCC2155</name>
    <dbReference type="NCBI Taxonomy" id="313628"/>
    <lineage>
        <taxon>Bacteria</taxon>
        <taxon>Pseudomonadati</taxon>
        <taxon>Lentisphaerota</taxon>
        <taxon>Lentisphaeria</taxon>
        <taxon>Lentisphaerales</taxon>
        <taxon>Lentisphaeraceae</taxon>
        <taxon>Lentisphaera</taxon>
    </lineage>
</organism>